<protein>
    <submittedName>
        <fullName evidence="2">RHS repeat-associated core domain-containing protein</fullName>
    </submittedName>
</protein>
<dbReference type="InterPro" id="IPR022385">
    <property type="entry name" value="Rhs_assc_core"/>
</dbReference>
<name>A0ABX8NF40_9PSED</name>
<accession>A0ABX8NF40</accession>
<feature type="region of interest" description="Disordered" evidence="1">
    <location>
        <begin position="191"/>
        <end position="233"/>
    </location>
</feature>
<dbReference type="EMBL" id="CP077076">
    <property type="protein sequence ID" value="QXH54108.1"/>
    <property type="molecule type" value="Genomic_DNA"/>
</dbReference>
<feature type="compositionally biased region" description="Polar residues" evidence="1">
    <location>
        <begin position="215"/>
        <end position="225"/>
    </location>
</feature>
<organism evidence="2 3">
    <name type="scientific">Pseudomonas fakonensis</name>
    <dbReference type="NCBI Taxonomy" id="2842355"/>
    <lineage>
        <taxon>Bacteria</taxon>
        <taxon>Pseudomonadati</taxon>
        <taxon>Pseudomonadota</taxon>
        <taxon>Gammaproteobacteria</taxon>
        <taxon>Pseudomonadales</taxon>
        <taxon>Pseudomonadaceae</taxon>
        <taxon>Pseudomonas</taxon>
    </lineage>
</organism>
<dbReference type="NCBIfam" id="TIGR03696">
    <property type="entry name" value="Rhs_assc_core"/>
    <property type="match status" value="1"/>
</dbReference>
<proteinExistence type="predicted"/>
<reference evidence="2" key="1">
    <citation type="journal article" date="2021" name="Microorganisms">
        <title>The Ever-Expanding Pseudomonas Genus: Description of 43 New Species and Partition of the Pseudomonas putida Group.</title>
        <authorList>
            <person name="Girard L."/>
            <person name="Lood C."/>
            <person name="Hofte M."/>
            <person name="Vandamme P."/>
            <person name="Rokni-Zadeh H."/>
            <person name="van Noort V."/>
            <person name="Lavigne R."/>
            <person name="De Mot R."/>
        </authorList>
    </citation>
    <scope>NUCLEOTIDE SEQUENCE</scope>
    <source>
        <strain evidence="2">COW40</strain>
    </source>
</reference>
<feature type="compositionally biased region" description="Basic and acidic residues" evidence="1">
    <location>
        <begin position="1"/>
        <end position="13"/>
    </location>
</feature>
<dbReference type="RefSeq" id="WP_217843501.1">
    <property type="nucleotide sequence ID" value="NZ_CP077076.1"/>
</dbReference>
<evidence type="ECO:0000313" key="2">
    <source>
        <dbReference type="EMBL" id="QXH54108.1"/>
    </source>
</evidence>
<evidence type="ECO:0000256" key="1">
    <source>
        <dbReference type="SAM" id="MobiDB-lite"/>
    </source>
</evidence>
<evidence type="ECO:0000313" key="3">
    <source>
        <dbReference type="Proteomes" id="UP001046350"/>
    </source>
</evidence>
<dbReference type="Proteomes" id="UP001046350">
    <property type="component" value="Chromosome"/>
</dbReference>
<sequence>MRVEHMPLAERRTVTPGGGLLATDSKGSVIHVQGEGGARESHAYSAYGHNPALPSPHTVLGFNAECMHLPLPSYLLGAGLRAFSPSLLRFSSPDSWSPFGTGGLNAYAYCLSDPINRIDPSGHSSALLSLFKGIANRLHLRTPRPATPVLIEATKRKVSAVVAEAENPYSSVGSSRRDSSISSDYASLESYTSVSDHPPSLPSRSPPHSAAGGSRFTTGNSNREPSGQAHGEIQKWVDRSSTAADRQLIDYSQFPHVGVGSNKRHLSVINAGVRRSEEFQIATQVPRPLTVHRDGKVFLWRDRKWRDRKY</sequence>
<keyword evidence="3" id="KW-1185">Reference proteome</keyword>
<gene>
    <name evidence="2" type="ORF">KSS94_01895</name>
</gene>
<feature type="region of interest" description="Disordered" evidence="1">
    <location>
        <begin position="1"/>
        <end position="20"/>
    </location>
</feature>